<dbReference type="InterPro" id="IPR029025">
    <property type="entry name" value="T3SS_substrate_exporter_C"/>
</dbReference>
<proteinExistence type="predicted"/>
<dbReference type="GO" id="GO:0005886">
    <property type="term" value="C:plasma membrane"/>
    <property type="evidence" value="ECO:0007669"/>
    <property type="project" value="TreeGrafter"/>
</dbReference>
<dbReference type="PANTHER" id="PTHR30531">
    <property type="entry name" value="FLAGELLAR BIOSYNTHETIC PROTEIN FLHB"/>
    <property type="match status" value="1"/>
</dbReference>
<accession>A0A2Z4FQC6</accession>
<dbReference type="EMBL" id="CP030032">
    <property type="protein sequence ID" value="AWV90985.1"/>
    <property type="molecule type" value="Genomic_DNA"/>
</dbReference>
<dbReference type="PANTHER" id="PTHR30531:SF14">
    <property type="entry name" value="SURFACE PRESENTATION OF ANTIGENS PROTEIN SPAS"/>
    <property type="match status" value="1"/>
</dbReference>
<dbReference type="GO" id="GO:0009306">
    <property type="term" value="P:protein secretion"/>
    <property type="evidence" value="ECO:0007669"/>
    <property type="project" value="InterPro"/>
</dbReference>
<sequence length="353" mass="38970">MSEKTEKPTQKRRDKARKEGNVAKSAEFTGAMVVLFAWAGLSAWMTVIVGRSAGLITHSIELVSGRNPTQADIGPFLLAALSELGLMIAPPLALAFVAALFFNYVQIGALFTLEPLMPQGKRLDPVGGFKKMFAPKKLVDLAKNIAKLTVSGLLGYLVIRDKLPMLIELPRMTLSKGMIIVSDVVFDLCMYLGGALIGFGIADLFWQRHQHEQGLMMGKDEIKREYKEAQGDQQVKGERKKLHRELLRGGGTKQVKKADAVVVNPTHIAVALRYDADAGGAPRVLSAGRGEVAKEIKRLARRYGIPIVKNIDLARALVDTEIDSEIPAEFYEPVAELLTYVYRLRQERENDSQ</sequence>
<dbReference type="PRINTS" id="PR00950">
    <property type="entry name" value="TYPE3IMSPROT"/>
</dbReference>
<dbReference type="SUPFAM" id="SSF160544">
    <property type="entry name" value="EscU C-terminal domain-like"/>
    <property type="match status" value="1"/>
</dbReference>
<dbReference type="Gene3D" id="3.40.1690.10">
    <property type="entry name" value="secretion proteins EscU"/>
    <property type="match status" value="1"/>
</dbReference>
<dbReference type="KEGG" id="bsed:DN745_17295"/>
<dbReference type="InterPro" id="IPR006135">
    <property type="entry name" value="T3SS_substrate_exporter"/>
</dbReference>
<dbReference type="RefSeq" id="WP_111336826.1">
    <property type="nucleotide sequence ID" value="NZ_CP030032.1"/>
</dbReference>
<evidence type="ECO:0000313" key="2">
    <source>
        <dbReference type="Proteomes" id="UP000249799"/>
    </source>
</evidence>
<dbReference type="OrthoDB" id="9807950at2"/>
<gene>
    <name evidence="1" type="ORF">DN745_17295</name>
</gene>
<organism evidence="1 2">
    <name type="scientific">Bradymonas sediminis</name>
    <dbReference type="NCBI Taxonomy" id="1548548"/>
    <lineage>
        <taxon>Bacteria</taxon>
        <taxon>Deltaproteobacteria</taxon>
        <taxon>Bradymonadales</taxon>
        <taxon>Bradymonadaceae</taxon>
        <taxon>Bradymonas</taxon>
    </lineage>
</organism>
<dbReference type="Pfam" id="PF01312">
    <property type="entry name" value="Bac_export_2"/>
    <property type="match status" value="1"/>
</dbReference>
<name>A0A2Z4FQC6_9DELT</name>
<dbReference type="Proteomes" id="UP000249799">
    <property type="component" value="Chromosome"/>
</dbReference>
<keyword evidence="2" id="KW-1185">Reference proteome</keyword>
<evidence type="ECO:0000313" key="1">
    <source>
        <dbReference type="EMBL" id="AWV90985.1"/>
    </source>
</evidence>
<dbReference type="AlphaFoldDB" id="A0A2Z4FQC6"/>
<protein>
    <submittedName>
        <fullName evidence="1">Uncharacterized protein</fullName>
    </submittedName>
</protein>
<reference evidence="1 2" key="1">
    <citation type="submission" date="2018-06" db="EMBL/GenBank/DDBJ databases">
        <title>Lujinxingia sediminis gen. nov. sp. nov., a new facultative anaerobic member of the class Deltaproteobacteria, and proposal of Lujinxingaceae fam. nov.</title>
        <authorList>
            <person name="Guo L.-Y."/>
            <person name="Li C.-M."/>
            <person name="Wang S."/>
            <person name="Du Z.-J."/>
        </authorList>
    </citation>
    <scope>NUCLEOTIDE SEQUENCE [LARGE SCALE GENOMIC DNA]</scope>
    <source>
        <strain evidence="1 2">FA350</strain>
    </source>
</reference>